<dbReference type="OrthoDB" id="9182727at2"/>
<dbReference type="InterPro" id="IPR041578">
    <property type="entry name" value="PIN_8"/>
</dbReference>
<evidence type="ECO:0000313" key="3">
    <source>
        <dbReference type="Proteomes" id="UP000312512"/>
    </source>
</evidence>
<dbReference type="AlphaFoldDB" id="A0A5C4UTX2"/>
<protein>
    <recommendedName>
        <fullName evidence="1">PIN like domain-containing protein</fullName>
    </recommendedName>
</protein>
<comment type="caution">
    <text evidence="2">The sequence shown here is derived from an EMBL/GenBank/DDBJ whole genome shotgun (WGS) entry which is preliminary data.</text>
</comment>
<evidence type="ECO:0000259" key="1">
    <source>
        <dbReference type="Pfam" id="PF18476"/>
    </source>
</evidence>
<organism evidence="2 3">
    <name type="scientific">Nonomuraea phyllanthi</name>
    <dbReference type="NCBI Taxonomy" id="2219224"/>
    <lineage>
        <taxon>Bacteria</taxon>
        <taxon>Bacillati</taxon>
        <taxon>Actinomycetota</taxon>
        <taxon>Actinomycetes</taxon>
        <taxon>Streptosporangiales</taxon>
        <taxon>Streptosporangiaceae</taxon>
        <taxon>Nonomuraea</taxon>
    </lineage>
</organism>
<reference evidence="2 3" key="1">
    <citation type="submission" date="2019-10" db="EMBL/GenBank/DDBJ databases">
        <title>Nonomuraea sp. nov., isolated from Phyllanthus amarus.</title>
        <authorList>
            <person name="Klykleung N."/>
            <person name="Tanasupawat S."/>
        </authorList>
    </citation>
    <scope>NUCLEOTIDE SEQUENCE [LARGE SCALE GENOMIC DNA]</scope>
    <source>
        <strain evidence="2 3">PA1-10</strain>
    </source>
</reference>
<keyword evidence="3" id="KW-1185">Reference proteome</keyword>
<accession>A0A5C4UTX2</accession>
<evidence type="ECO:0000313" key="2">
    <source>
        <dbReference type="EMBL" id="KAB8182374.1"/>
    </source>
</evidence>
<feature type="domain" description="PIN like" evidence="1">
    <location>
        <begin position="48"/>
        <end position="273"/>
    </location>
</feature>
<dbReference type="Proteomes" id="UP000312512">
    <property type="component" value="Unassembled WGS sequence"/>
</dbReference>
<gene>
    <name evidence="2" type="ORF">FH608_050310</name>
</gene>
<dbReference type="RefSeq" id="WP_139638321.1">
    <property type="nucleotide sequence ID" value="NZ_VDLX02000041.1"/>
</dbReference>
<sequence>MVPSFDLSGHDAVVRAKQRRSSHGIYDGYEEYKTASDEDYRQVLTKGMVVPDTNTLLNLYRYNKRTRNDLIAILERVANQLWMPRQVLDEFWRNRKNALDDSKSILTETTAELRALQQKSAEAVNKWSNRLALSGENLDSIRDSLKRGFEVAINRVQKLTEAEAFIVSENTNDDPVLIALEPLFGGRIGPAFDDSEVEALLAEANRRIQNKIPPGYEDKDKKGGFPAGDYFVWEQIIREAEERRCDVLIITGDKKKDWWQEEGGKRKGPRLELIRELRQRAQARLFMLRPESLLQYAKSVLNVEVSQKSVEDAGRVDRLRAALELSSLTIEEVGALDTLAEDAVGGYLLAKLPRDQNGDYLETVFDMAQLASSSPKLEAYLDAFQKRFPNITLRTEARRRMRNLESLGLASVIKNQVRLTPLGERFVADGGNLELLQISFLRRINGAVTILDMAKEESPRKLRAKLAGTPPQGVSATQAMLTLRWLEQLNLIESL</sequence>
<dbReference type="Pfam" id="PF18476">
    <property type="entry name" value="PIN_8"/>
    <property type="match status" value="1"/>
</dbReference>
<name>A0A5C4UTX2_9ACTN</name>
<proteinExistence type="predicted"/>
<dbReference type="EMBL" id="VDLX02000041">
    <property type="protein sequence ID" value="KAB8182374.1"/>
    <property type="molecule type" value="Genomic_DNA"/>
</dbReference>